<evidence type="ECO:0000256" key="1">
    <source>
        <dbReference type="SAM" id="MobiDB-lite"/>
    </source>
</evidence>
<feature type="compositionally biased region" description="Polar residues" evidence="1">
    <location>
        <begin position="64"/>
        <end position="75"/>
    </location>
</feature>
<dbReference type="AlphaFoldDB" id="A0AAV5GQL5"/>
<feature type="compositionally biased region" description="Polar residues" evidence="1">
    <location>
        <begin position="362"/>
        <end position="377"/>
    </location>
</feature>
<evidence type="ECO:0000313" key="3">
    <source>
        <dbReference type="EMBL" id="GJN92204.1"/>
    </source>
</evidence>
<name>A0AAV5GQL5_9BASI</name>
<sequence length="714" mass="77174">MPDGSAPEHRHEARVATRTTDYSAATGESDDTSVPDEPPPDDDRSDYDAFYDVPFTEPELPFSLSASPPSRTNPLSPDVDTMDPHDAPPHLDSTRSSSGRGNGGITDAVRMMKARMPEGLTNNYSEWVKAVKAVSSTLDKDMYRMIKGKATEPDPITADEDDVDAFELASDRLHLFFEEILGARATIIDGIPGHAVLGYLEERYGSAVTTSERTKDFLDLVSLKYEEGGDFVLHYETFKDIVSRINVKVRAARIANKHRYHLIPAIPDDLARDFFVMTLDATLKNDVFTILTDVLEIDTLFSKLLALVNNRSVAASSEVAFAARSTPARPPRPPPRSSSRTPATPGRVPTVSAPFVPRTPVAQRSRNPGTPSASTLRYSSAIDVPGVKRWPHGTFRRADGTYRFKAPRDVCYKCWGRSPDGSQHYARDCTVDASVATANKTRLLGQEGIILREPEAAALVSQGWEEIRAAQYCGVSDFGNAPNAYFSGGDAQAFFAYPDGPVGALCVEWDDVPDDRYDAEDPLAAVAVVDVPFVPTSARGFVALVLPDAEGDAPVATALNAAVIPSPAAVALPVQVKRDFLFDTGASVHLTCDRSLLTEYRMLEASEKIRVAGAFGSGGAAEGIGALVGEFDVDGKKFERVYYVPSLGHNLISGFQLLAAGFSISTRDRALEVRSPGPANMLVARLSLDMRSGCIPVKMRPIGTNASAISARRG</sequence>
<feature type="region of interest" description="Disordered" evidence="1">
    <location>
        <begin position="1"/>
        <end position="105"/>
    </location>
</feature>
<reference evidence="3 4" key="1">
    <citation type="submission" date="2021-12" db="EMBL/GenBank/DDBJ databases">
        <title>High titer production of polyol ester of fatty acids by Rhodotorula paludigena BS15 towards product separation-free biomass refinery.</title>
        <authorList>
            <person name="Mano J."/>
            <person name="Ono H."/>
            <person name="Tanaka T."/>
            <person name="Naito K."/>
            <person name="Sushida H."/>
            <person name="Ike M."/>
            <person name="Tokuyasu K."/>
            <person name="Kitaoka M."/>
        </authorList>
    </citation>
    <scope>NUCLEOTIDE SEQUENCE [LARGE SCALE GENOMIC DNA]</scope>
    <source>
        <strain evidence="3 4">BS15</strain>
    </source>
</reference>
<accession>A0AAV5GQL5</accession>
<dbReference type="Pfam" id="PF22936">
    <property type="entry name" value="Pol_BBD"/>
    <property type="match status" value="1"/>
</dbReference>
<dbReference type="Proteomes" id="UP001342314">
    <property type="component" value="Unassembled WGS sequence"/>
</dbReference>
<feature type="domain" description="Retrovirus-related Pol polyprotein from transposon TNT 1-94-like beta-barrel" evidence="2">
    <location>
        <begin position="581"/>
        <end position="662"/>
    </location>
</feature>
<evidence type="ECO:0000313" key="4">
    <source>
        <dbReference type="Proteomes" id="UP001342314"/>
    </source>
</evidence>
<gene>
    <name evidence="3" type="ORF">Rhopal_005234-T1</name>
</gene>
<feature type="compositionally biased region" description="Basic and acidic residues" evidence="1">
    <location>
        <begin position="1"/>
        <end position="15"/>
    </location>
</feature>
<comment type="caution">
    <text evidence="3">The sequence shown here is derived from an EMBL/GenBank/DDBJ whole genome shotgun (WGS) entry which is preliminary data.</text>
</comment>
<keyword evidence="4" id="KW-1185">Reference proteome</keyword>
<feature type="compositionally biased region" description="Basic and acidic residues" evidence="1">
    <location>
        <begin position="82"/>
        <end position="93"/>
    </location>
</feature>
<proteinExistence type="predicted"/>
<dbReference type="EMBL" id="BQKY01000010">
    <property type="protein sequence ID" value="GJN92204.1"/>
    <property type="molecule type" value="Genomic_DNA"/>
</dbReference>
<organism evidence="3 4">
    <name type="scientific">Rhodotorula paludigena</name>
    <dbReference type="NCBI Taxonomy" id="86838"/>
    <lineage>
        <taxon>Eukaryota</taxon>
        <taxon>Fungi</taxon>
        <taxon>Dikarya</taxon>
        <taxon>Basidiomycota</taxon>
        <taxon>Pucciniomycotina</taxon>
        <taxon>Microbotryomycetes</taxon>
        <taxon>Sporidiobolales</taxon>
        <taxon>Sporidiobolaceae</taxon>
        <taxon>Rhodotorula</taxon>
    </lineage>
</organism>
<protein>
    <recommendedName>
        <fullName evidence="2">Retrovirus-related Pol polyprotein from transposon TNT 1-94-like beta-barrel domain-containing protein</fullName>
    </recommendedName>
</protein>
<evidence type="ECO:0000259" key="2">
    <source>
        <dbReference type="Pfam" id="PF22936"/>
    </source>
</evidence>
<feature type="region of interest" description="Disordered" evidence="1">
    <location>
        <begin position="319"/>
        <end position="377"/>
    </location>
</feature>
<feature type="compositionally biased region" description="Acidic residues" evidence="1">
    <location>
        <begin position="28"/>
        <end position="45"/>
    </location>
</feature>
<dbReference type="InterPro" id="IPR054722">
    <property type="entry name" value="PolX-like_BBD"/>
</dbReference>